<feature type="region of interest" description="Disordered" evidence="1">
    <location>
        <begin position="62"/>
        <end position="82"/>
    </location>
</feature>
<name>A0A1G4JUV6_9SACH</name>
<feature type="domain" description="CUE" evidence="3">
    <location>
        <begin position="1"/>
        <end position="43"/>
    </location>
</feature>
<dbReference type="InterPro" id="IPR036063">
    <property type="entry name" value="Smr_dom_sf"/>
</dbReference>
<dbReference type="GO" id="GO:0005634">
    <property type="term" value="C:nucleus"/>
    <property type="evidence" value="ECO:0007669"/>
    <property type="project" value="TreeGrafter"/>
</dbReference>
<dbReference type="SMART" id="SM00463">
    <property type="entry name" value="SMR"/>
    <property type="match status" value="1"/>
</dbReference>
<feature type="domain" description="Smr" evidence="2">
    <location>
        <begin position="360"/>
        <end position="457"/>
    </location>
</feature>
<dbReference type="CDD" id="cd14279">
    <property type="entry name" value="CUE"/>
    <property type="match status" value="1"/>
</dbReference>
<keyword evidence="5" id="KW-1185">Reference proteome</keyword>
<dbReference type="SUPFAM" id="SSF160443">
    <property type="entry name" value="SMR domain-like"/>
    <property type="match status" value="1"/>
</dbReference>
<evidence type="ECO:0000313" key="4">
    <source>
        <dbReference type="EMBL" id="SCU94763.1"/>
    </source>
</evidence>
<dbReference type="InterPro" id="IPR003892">
    <property type="entry name" value="CUE"/>
</dbReference>
<dbReference type="InterPro" id="IPR052772">
    <property type="entry name" value="Endo/PolyKinase_Domain-Protein"/>
</dbReference>
<organism evidence="4 5">
    <name type="scientific">Lachancea dasiensis</name>
    <dbReference type="NCBI Taxonomy" id="1072105"/>
    <lineage>
        <taxon>Eukaryota</taxon>
        <taxon>Fungi</taxon>
        <taxon>Dikarya</taxon>
        <taxon>Ascomycota</taxon>
        <taxon>Saccharomycotina</taxon>
        <taxon>Saccharomycetes</taxon>
        <taxon>Saccharomycetales</taxon>
        <taxon>Saccharomycetaceae</taxon>
        <taxon>Lachancea</taxon>
    </lineage>
</organism>
<feature type="region of interest" description="Disordered" evidence="1">
    <location>
        <begin position="303"/>
        <end position="334"/>
    </location>
</feature>
<gene>
    <name evidence="4" type="ORF">LADA_0G11012G</name>
</gene>
<dbReference type="AlphaFoldDB" id="A0A1G4JUV6"/>
<evidence type="ECO:0000313" key="5">
    <source>
        <dbReference type="Proteomes" id="UP000190274"/>
    </source>
</evidence>
<accession>A0A1G4JUV6</accession>
<feature type="compositionally biased region" description="Low complexity" evidence="1">
    <location>
        <begin position="325"/>
        <end position="334"/>
    </location>
</feature>
<dbReference type="PANTHER" id="PTHR46535">
    <property type="entry name" value="NEDD4-BINDING PROTEIN 2"/>
    <property type="match status" value="1"/>
</dbReference>
<dbReference type="OrthoDB" id="4080456at2759"/>
<evidence type="ECO:0000259" key="3">
    <source>
        <dbReference type="PROSITE" id="PS51140"/>
    </source>
</evidence>
<sequence>MSEAISSLVVLFPNVNESVLEKTLESANGDVGVACNMILSEQEALCHSNEDELTNEVLPVEAETKDSRKTENTSRSPNLGPVNLKKRLYRPIHSFEKLQPTGCLSNKAANTKAWNASADHIREIVEHTDVPKNIAQIAYHKQALNPARAIIDIIYHFSSHVFRVEAPTSQSGGPESTTAYPSTSILGVGGRVQSTRGLAHRKDMNFGFKERSNEQGDEAHNRLDTKELDKDKGDSESLIRASYELNLTIASNPPLKAINPLFWKTALRFYRGDILRTTLVGSYILNNNSSQYTFIDAVAKQTSSGFPESTTGTKKNVTSKLRPPSSTSDKQSISQSSFDTKDKYARALQIFDDLFNTHSADLHGFYPQEAKAVAQACLETWWEEEISLREINADRARLIRAQNIAPIKIITGRGLHSVGGISKVRNTIKSFLDQYNYVYTEEASYFVVEGRRTVKLPTRSR</sequence>
<evidence type="ECO:0000256" key="1">
    <source>
        <dbReference type="SAM" id="MobiDB-lite"/>
    </source>
</evidence>
<feature type="compositionally biased region" description="Polar residues" evidence="1">
    <location>
        <begin position="303"/>
        <end position="319"/>
    </location>
</feature>
<dbReference type="GO" id="GO:0043130">
    <property type="term" value="F:ubiquitin binding"/>
    <property type="evidence" value="ECO:0007669"/>
    <property type="project" value="InterPro"/>
</dbReference>
<reference evidence="4" key="1">
    <citation type="submission" date="2016-03" db="EMBL/GenBank/DDBJ databases">
        <authorList>
            <person name="Ploux O."/>
        </authorList>
    </citation>
    <scope>NUCLEOTIDE SEQUENCE [LARGE SCALE GENOMIC DNA]</scope>
</reference>
<dbReference type="Pfam" id="PF02845">
    <property type="entry name" value="CUE"/>
    <property type="match status" value="1"/>
</dbReference>
<dbReference type="SUPFAM" id="SSF46934">
    <property type="entry name" value="UBA-like"/>
    <property type="match status" value="1"/>
</dbReference>
<proteinExistence type="predicted"/>
<dbReference type="PANTHER" id="PTHR46535:SF1">
    <property type="entry name" value="NEDD4-BINDING PROTEIN 2"/>
    <property type="match status" value="1"/>
</dbReference>
<dbReference type="Gene3D" id="3.30.1370.110">
    <property type="match status" value="1"/>
</dbReference>
<evidence type="ECO:0000259" key="2">
    <source>
        <dbReference type="PROSITE" id="PS50828"/>
    </source>
</evidence>
<dbReference type="STRING" id="1266660.A0A1G4JUV6"/>
<dbReference type="EMBL" id="LT598457">
    <property type="protein sequence ID" value="SCU94763.1"/>
    <property type="molecule type" value="Genomic_DNA"/>
</dbReference>
<dbReference type="GO" id="GO:0004519">
    <property type="term" value="F:endonuclease activity"/>
    <property type="evidence" value="ECO:0007669"/>
    <property type="project" value="TreeGrafter"/>
</dbReference>
<dbReference type="PROSITE" id="PS51140">
    <property type="entry name" value="CUE"/>
    <property type="match status" value="1"/>
</dbReference>
<dbReference type="Proteomes" id="UP000190274">
    <property type="component" value="Chromosome G"/>
</dbReference>
<feature type="region of interest" description="Disordered" evidence="1">
    <location>
        <begin position="208"/>
        <end position="231"/>
    </location>
</feature>
<dbReference type="PROSITE" id="PS50828">
    <property type="entry name" value="SMR"/>
    <property type="match status" value="1"/>
</dbReference>
<protein>
    <submittedName>
        <fullName evidence="4">LADA_0G11012g1_1</fullName>
    </submittedName>
</protein>
<feature type="compositionally biased region" description="Basic and acidic residues" evidence="1">
    <location>
        <begin position="62"/>
        <end position="72"/>
    </location>
</feature>
<dbReference type="InterPro" id="IPR002625">
    <property type="entry name" value="Smr_dom"/>
</dbReference>
<dbReference type="InterPro" id="IPR009060">
    <property type="entry name" value="UBA-like_sf"/>
</dbReference>